<reference evidence="2" key="1">
    <citation type="journal article" date="2023" name="Front. Plant Sci.">
        <title>Chromosomal-level genome assembly of Melastoma candidum provides insights into trichome evolution.</title>
        <authorList>
            <person name="Zhong Y."/>
            <person name="Wu W."/>
            <person name="Sun C."/>
            <person name="Zou P."/>
            <person name="Liu Y."/>
            <person name="Dai S."/>
            <person name="Zhou R."/>
        </authorList>
    </citation>
    <scope>NUCLEOTIDE SEQUENCE [LARGE SCALE GENOMIC DNA]</scope>
</reference>
<keyword evidence="2" id="KW-1185">Reference proteome</keyword>
<accession>A0ACB9M694</accession>
<dbReference type="EMBL" id="CM042889">
    <property type="protein sequence ID" value="KAI4319568.1"/>
    <property type="molecule type" value="Genomic_DNA"/>
</dbReference>
<dbReference type="Proteomes" id="UP001057402">
    <property type="component" value="Chromosome 10"/>
</dbReference>
<name>A0ACB9M694_9MYRT</name>
<evidence type="ECO:0000313" key="2">
    <source>
        <dbReference type="Proteomes" id="UP001057402"/>
    </source>
</evidence>
<gene>
    <name evidence="1" type="ORF">MLD38_033153</name>
</gene>
<evidence type="ECO:0000313" key="1">
    <source>
        <dbReference type="EMBL" id="KAI4319568.1"/>
    </source>
</evidence>
<sequence length="361" mass="40561">MFPLQGNAYPAEHYRLTIPVGTGQSRRNFEFDPDTGSDVTWLPCRLPGHPVPPTVPGQPIYEARRDQIVPNNDEFCKSLGGRVNKKCGYPGECCYTLEYGDDSKSEGVLIRETLTFGDVVAEFVIGCGYRQTSDEHLALLNLISLGPGMLGIPSQLHRHGIQNVVGHCLNGTVDDRSFIFIGRYQELRNLPALKWTDMSTRKGLYSHQAQLNYGGKRLHRSVDVYFDTGSTHSYFIPRVFNQVIGEVEKGLRKDFIKTSESHCWRSRKPVPDVLKLATNNLNAFNFYFGDKLYSVEPKHYIYAKDGRKICLGISETDSRSRDNLNGIGDISMQGKLLIFDNEVNKIGWGEGSCNAFVPRPS</sequence>
<comment type="caution">
    <text evidence="1">The sequence shown here is derived from an EMBL/GenBank/DDBJ whole genome shotgun (WGS) entry which is preliminary data.</text>
</comment>
<organism evidence="1 2">
    <name type="scientific">Melastoma candidum</name>
    <dbReference type="NCBI Taxonomy" id="119954"/>
    <lineage>
        <taxon>Eukaryota</taxon>
        <taxon>Viridiplantae</taxon>
        <taxon>Streptophyta</taxon>
        <taxon>Embryophyta</taxon>
        <taxon>Tracheophyta</taxon>
        <taxon>Spermatophyta</taxon>
        <taxon>Magnoliopsida</taxon>
        <taxon>eudicotyledons</taxon>
        <taxon>Gunneridae</taxon>
        <taxon>Pentapetalae</taxon>
        <taxon>rosids</taxon>
        <taxon>malvids</taxon>
        <taxon>Myrtales</taxon>
        <taxon>Melastomataceae</taxon>
        <taxon>Melastomatoideae</taxon>
        <taxon>Melastomateae</taxon>
        <taxon>Melastoma</taxon>
    </lineage>
</organism>
<proteinExistence type="predicted"/>
<protein>
    <submittedName>
        <fullName evidence="1">Uncharacterized protein</fullName>
    </submittedName>
</protein>